<dbReference type="EMBL" id="KZ678139">
    <property type="protein sequence ID" value="PSN64200.1"/>
    <property type="molecule type" value="Genomic_DNA"/>
</dbReference>
<dbReference type="PROSITE" id="PS00606">
    <property type="entry name" value="KS3_1"/>
    <property type="match status" value="1"/>
</dbReference>
<evidence type="ECO:0000256" key="3">
    <source>
        <dbReference type="ARBA" id="ARBA00022679"/>
    </source>
</evidence>
<evidence type="ECO:0000259" key="6">
    <source>
        <dbReference type="PROSITE" id="PS50075"/>
    </source>
</evidence>
<keyword evidence="3" id="KW-0808">Transferase</keyword>
<dbReference type="InterPro" id="IPR049551">
    <property type="entry name" value="PKS_DH_C"/>
</dbReference>
<dbReference type="GO" id="GO:0004315">
    <property type="term" value="F:3-oxoacyl-[acyl-carrier-protein] synthase activity"/>
    <property type="evidence" value="ECO:0007669"/>
    <property type="project" value="InterPro"/>
</dbReference>
<dbReference type="SMART" id="SM00823">
    <property type="entry name" value="PKS_PP"/>
    <property type="match status" value="2"/>
</dbReference>
<dbReference type="InterPro" id="IPR006162">
    <property type="entry name" value="Ppantetheine_attach_site"/>
</dbReference>
<dbReference type="CDD" id="cd00833">
    <property type="entry name" value="PKS"/>
    <property type="match status" value="1"/>
</dbReference>
<keyword evidence="2" id="KW-0597">Phosphoprotein</keyword>
<feature type="compositionally biased region" description="Polar residues" evidence="5">
    <location>
        <begin position="1751"/>
        <end position="1768"/>
    </location>
</feature>
<dbReference type="InterPro" id="IPR016036">
    <property type="entry name" value="Malonyl_transacylase_ACP-bd"/>
</dbReference>
<dbReference type="InterPro" id="IPR030918">
    <property type="entry name" value="PT_fungal_PKS"/>
</dbReference>
<dbReference type="PROSITE" id="PS52004">
    <property type="entry name" value="KS3_2"/>
    <property type="match status" value="1"/>
</dbReference>
<comment type="caution">
    <text evidence="4">Lacks conserved residue(s) required for the propagation of feature annotation.</text>
</comment>
<evidence type="ECO:0000256" key="1">
    <source>
        <dbReference type="ARBA" id="ARBA00022450"/>
    </source>
</evidence>
<feature type="compositionally biased region" description="Low complexity" evidence="5">
    <location>
        <begin position="1870"/>
        <end position="1879"/>
    </location>
</feature>
<dbReference type="InterPro" id="IPR009081">
    <property type="entry name" value="PP-bd_ACP"/>
</dbReference>
<evidence type="ECO:0000256" key="5">
    <source>
        <dbReference type="SAM" id="MobiDB-lite"/>
    </source>
</evidence>
<dbReference type="InterPro" id="IPR050091">
    <property type="entry name" value="PKS_NRPS_Biosynth_Enz"/>
</dbReference>
<dbReference type="Proteomes" id="UP000240883">
    <property type="component" value="Unassembled WGS sequence"/>
</dbReference>
<dbReference type="GO" id="GO:0006633">
    <property type="term" value="P:fatty acid biosynthetic process"/>
    <property type="evidence" value="ECO:0007669"/>
    <property type="project" value="InterPro"/>
</dbReference>
<dbReference type="SMART" id="SM00825">
    <property type="entry name" value="PKS_KS"/>
    <property type="match status" value="1"/>
</dbReference>
<evidence type="ECO:0000259" key="7">
    <source>
        <dbReference type="PROSITE" id="PS52004"/>
    </source>
</evidence>
<feature type="compositionally biased region" description="Low complexity" evidence="5">
    <location>
        <begin position="1584"/>
        <end position="1596"/>
    </location>
</feature>
<dbReference type="SMART" id="SM00824">
    <property type="entry name" value="PKS_TE"/>
    <property type="match status" value="1"/>
</dbReference>
<evidence type="ECO:0000256" key="2">
    <source>
        <dbReference type="ARBA" id="ARBA00022553"/>
    </source>
</evidence>
<dbReference type="SUPFAM" id="SSF53901">
    <property type="entry name" value="Thiolase-like"/>
    <property type="match status" value="1"/>
</dbReference>
<dbReference type="InterPro" id="IPR016039">
    <property type="entry name" value="Thiolase-like"/>
</dbReference>
<dbReference type="Pfam" id="PF22621">
    <property type="entry name" value="CurL-like_PKS_C"/>
    <property type="match status" value="1"/>
</dbReference>
<dbReference type="InterPro" id="IPR014031">
    <property type="entry name" value="Ketoacyl_synth_C"/>
</dbReference>
<dbReference type="Pfam" id="PF00698">
    <property type="entry name" value="Acyl_transf_1"/>
    <property type="match status" value="1"/>
</dbReference>
<feature type="region of interest" description="C-terminal hotdog fold" evidence="4">
    <location>
        <begin position="1426"/>
        <end position="1573"/>
    </location>
</feature>
<sequence length="2236" mass="243919">MKQLFDQSPNDPLLSRFLQEAAVVLRRELSTLEPKMREATGGPFANLMELAERFRNKEDSVGLTHAILVCIVRSAKLLQFAEVDPGLLNGERGQTYLVGICGGLLPASAMLIANDISSLYRSSLEMIRVTCRLSNLMINRSWAVEDTLDSWGWSIIGVGATDLQRHLDCFHTIHNVSFYRRIKIGVSDVDDGWQTVIGPPSVLKQFFGSCTEVKTMPRQKLRISSLTHALESLDEEEVNYILGDSTLLNANVLPQYVLLSLGNTAEYKCTLWRDLLSQVVRDIGTKPLMLQKGLQALHGRLDINHHVALKVMAPTFHLSVVSGFLEQHGRTVKVVHEPSSWVQERDQIDYTGKVAIVGMSGRYPGSDGLKEFWKTIVDGKMMHSEVPPDRFDLDELHDKNIAEHLSTATKYGCFIKQPGLFDARFFNVSPREAVQMDPGHRLFLMAAYEAVEMAGYSRGRFAAPEDGRIATFFGQSGDDWRDVVHSSGGDAFSLGGVQRSFGPGRVNFSMQWSGPAYSIDTACSSSLSSVTLACSSLLARECDMAVTGGANVMASPLTYHLLSKAGFLSTTGGCKTYLAEADGYCRGEFVGAFVLKRLEDAVADKDIILSVIAASARNHSGLSSSMMHSDHRAQEKVMAEVLRKARVDASEVSYVEMHGTGTQVGDYAEMKAVANTFGDPRRASTLKVGAVKAGIGHAEAGAGSAALLKTILMMQTGIIPPQPGFTGSLNPKLPDLERLSIEIPTEPQRLESREGRRSAIINSFDASGGNTCILIQEPPRHDISAPRRPDPRLCHVVTTSAKTAGAHVTNKRRLLDFLQANPSVAIADVAYTTTARRLHYPLRRAYPVKSTAELIDQLHSEVSSSSSQPPDVGTKVAPVVFTFTGQGSAYSGMGIHLYQSSPKFRDKVNLCARLAASSGLPEFLHIITDGDCNEAEQTTAQTQLAIVTLEVALASLWVSCGIKPSIVVGHSLGEYAALHVAGVLSLADMLYLVGRRALLIQERCEARTYSMLAVSADGDSVGRVLVSAPRGSTSNSIACLNSPSSTVVSGRVDDIRDLQRHVSTQNLRSTILPLAYGFHSAQLDPVLEEYISIAQQVPYHAPSIPVASTLLGQIVTTSGVFGPTYQARQAREPVNFVGATRAICSQLQQQNHIWIEIGPASVCLDLARAIVPRELPVTLLPSLDRNLNAWHTVTTALAAVYEAGVEIDWAEFHEAYDSHVHLLTLPSYAFDTKNYWKVYKTPAASSSRTSTAPDNPCTTTLQQLVSETHFPEVKTIFQSSLSESGIADLVKGRRIQGVATAPDALFVDMALTGARYLTGRSNGNRILAARFNSVRNCTFLRPLVLDQISTDQVIQLSVSEPSDSNLTTHDVVSTLSTRSSKGDNIDYARCVVVQTDMKAVTAQWIREGLNIRTRCSEVRQAAKDGAGHRLSTPLFYALFSRTVEYANNYRNIHKVSISENFEEAFAEIRLQASPKGSRFTLSPYWMDTIVHLASFLIDCDPNKPSDTLAVLQSFRECNILEPMVTGKVYQAYTRIQNSPESNVLADVWVFDGKHLVVQYCDLRFDRVSNAISMCLTRGQREKQGAPAPKQKQANPALITEHNPITKQLLTTEMLSNTPSSEASAGSFTSPKSQTSPSTCSISGPKPSISYNYQDEPGKKRILETLIEALVDNTGYQASDLHSRACLSDFGVDSIMATQIVMQVQERLGIEVEARLLYEYTSLEDLVEAFLSQLHCKTSERQKLEGVCDQPQVPTSSGVSNSSISRPTSIEKSVNGDKIDLSVVILEALSAETGTDVGGLNDSTILTDVGVDSIMAIQVAMAIHNATGVEVGAATFRECLTIRDLQRAVSDLGAVSRLSSAAKASPRDSQTEQSLSSNSSWEDIGEAFSRTAVPSENAFLDVHTVKEKEPKITSIPVIRPTIRPESSVRPAGKTVQSLNTPTLDGLEKTHVNIVLMHGCISSKLTPLFMFPDATGSAATYIHLKRLTDNRPVYAIDATLIHSPEQLIRGIEHIASVMADALRTQQNSPYILAGYSAGAILAYETARQLLLTGHGVQGLLLYDMAVPRALTENRKINISNTIVQLLMRLMGRSRNMWPNRAAAVRAQMYIHHMLRCVSNYNPKPMPSGCRPARAVVTWCTRGVAECIDEAFKHELATQGVSCHAEAVDYMQSSDSLPLGWIFPPNKPLGANGWGDLVGGSVRCMAIEADHFSMVLPPDVSKFQDALEEGLAYCTEQGD</sequence>
<dbReference type="SUPFAM" id="SSF53474">
    <property type="entry name" value="alpha/beta-Hydrolases"/>
    <property type="match status" value="1"/>
</dbReference>
<dbReference type="GO" id="GO:0004312">
    <property type="term" value="F:fatty acid synthase activity"/>
    <property type="evidence" value="ECO:0007669"/>
    <property type="project" value="TreeGrafter"/>
</dbReference>
<dbReference type="Gene3D" id="3.30.70.250">
    <property type="entry name" value="Malonyl-CoA ACP transacylase, ACP-binding"/>
    <property type="match status" value="1"/>
</dbReference>
<feature type="compositionally biased region" description="Polar residues" evidence="5">
    <location>
        <begin position="1617"/>
        <end position="1641"/>
    </location>
</feature>
<dbReference type="SUPFAM" id="SSF55048">
    <property type="entry name" value="Probable ACP-binding domain of malonyl-CoA ACP transacylase"/>
    <property type="match status" value="1"/>
</dbReference>
<dbReference type="PANTHER" id="PTHR43775:SF37">
    <property type="entry name" value="SI:DKEY-61P9.11"/>
    <property type="match status" value="1"/>
</dbReference>
<dbReference type="InterPro" id="IPR014043">
    <property type="entry name" value="Acyl_transferase_dom"/>
</dbReference>
<dbReference type="PROSITE" id="PS50075">
    <property type="entry name" value="CARRIER"/>
    <property type="match status" value="2"/>
</dbReference>
<name>A0A2T2NFP1_CORCC</name>
<feature type="domain" description="Carrier" evidence="6">
    <location>
        <begin position="1771"/>
        <end position="1852"/>
    </location>
</feature>
<dbReference type="GO" id="GO:0031177">
    <property type="term" value="F:phosphopantetheine binding"/>
    <property type="evidence" value="ECO:0007669"/>
    <property type="project" value="InterPro"/>
</dbReference>
<dbReference type="Pfam" id="PF00975">
    <property type="entry name" value="Thioesterase"/>
    <property type="match status" value="1"/>
</dbReference>
<dbReference type="Pfam" id="PF02801">
    <property type="entry name" value="Ketoacyl-synt_C"/>
    <property type="match status" value="1"/>
</dbReference>
<dbReference type="InterPro" id="IPR036736">
    <property type="entry name" value="ACP-like_sf"/>
</dbReference>
<dbReference type="InterPro" id="IPR042104">
    <property type="entry name" value="PKS_dehydratase_sf"/>
</dbReference>
<dbReference type="InterPro" id="IPR020802">
    <property type="entry name" value="TesA-like"/>
</dbReference>
<dbReference type="Gene3D" id="3.40.50.1820">
    <property type="entry name" value="alpha/beta hydrolase"/>
    <property type="match status" value="1"/>
</dbReference>
<dbReference type="Gene3D" id="3.30.70.3290">
    <property type="match status" value="1"/>
</dbReference>
<organism evidence="9 10">
    <name type="scientific">Corynespora cassiicola Philippines</name>
    <dbReference type="NCBI Taxonomy" id="1448308"/>
    <lineage>
        <taxon>Eukaryota</taxon>
        <taxon>Fungi</taxon>
        <taxon>Dikarya</taxon>
        <taxon>Ascomycota</taxon>
        <taxon>Pezizomycotina</taxon>
        <taxon>Dothideomycetes</taxon>
        <taxon>Pleosporomycetidae</taxon>
        <taxon>Pleosporales</taxon>
        <taxon>Corynesporascaceae</taxon>
        <taxon>Corynespora</taxon>
    </lineage>
</organism>
<dbReference type="SMART" id="SM00827">
    <property type="entry name" value="PKS_AT"/>
    <property type="match status" value="1"/>
</dbReference>
<keyword evidence="1" id="KW-0596">Phosphopantetheine</keyword>
<dbReference type="InterPro" id="IPR001031">
    <property type="entry name" value="Thioesterase"/>
</dbReference>
<dbReference type="InterPro" id="IPR029058">
    <property type="entry name" value="AB_hydrolase_fold"/>
</dbReference>
<dbReference type="SUPFAM" id="SSF47336">
    <property type="entry name" value="ACP-like"/>
    <property type="match status" value="2"/>
</dbReference>
<dbReference type="Gene3D" id="3.10.129.110">
    <property type="entry name" value="Polyketide synthase dehydratase"/>
    <property type="match status" value="1"/>
</dbReference>
<dbReference type="InterPro" id="IPR020841">
    <property type="entry name" value="PKS_Beta-ketoAc_synthase_dom"/>
</dbReference>
<feature type="domain" description="Carrier" evidence="6">
    <location>
        <begin position="1656"/>
        <end position="1733"/>
    </location>
</feature>
<dbReference type="Pfam" id="PF00109">
    <property type="entry name" value="ketoacyl-synt"/>
    <property type="match status" value="1"/>
</dbReference>
<dbReference type="PANTHER" id="PTHR43775">
    <property type="entry name" value="FATTY ACID SYNTHASE"/>
    <property type="match status" value="1"/>
</dbReference>
<proteinExistence type="predicted"/>
<feature type="region of interest" description="N-terminal hotdog fold" evidence="4">
    <location>
        <begin position="1258"/>
        <end position="1399"/>
    </location>
</feature>
<dbReference type="SMART" id="SM01294">
    <property type="entry name" value="PKS_PP_betabranch"/>
    <property type="match status" value="1"/>
</dbReference>
<feature type="region of interest" description="Disordered" evidence="5">
    <location>
        <begin position="1617"/>
        <end position="1646"/>
    </location>
</feature>
<dbReference type="InterPro" id="IPR016035">
    <property type="entry name" value="Acyl_Trfase/lysoPLipase"/>
</dbReference>
<reference evidence="9 10" key="1">
    <citation type="journal article" date="2018" name="Front. Microbiol.">
        <title>Genome-Wide Analysis of Corynespora cassiicola Leaf Fall Disease Putative Effectors.</title>
        <authorList>
            <person name="Lopez D."/>
            <person name="Ribeiro S."/>
            <person name="Label P."/>
            <person name="Fumanal B."/>
            <person name="Venisse J.S."/>
            <person name="Kohler A."/>
            <person name="de Oliveira R.R."/>
            <person name="Labutti K."/>
            <person name="Lipzen A."/>
            <person name="Lail K."/>
            <person name="Bauer D."/>
            <person name="Ohm R.A."/>
            <person name="Barry K.W."/>
            <person name="Spatafora J."/>
            <person name="Grigoriev I.V."/>
            <person name="Martin F.M."/>
            <person name="Pujade-Renaud V."/>
        </authorList>
    </citation>
    <scope>NUCLEOTIDE SEQUENCE [LARGE SCALE GENOMIC DNA]</scope>
    <source>
        <strain evidence="9 10">Philippines</strain>
    </source>
</reference>
<dbReference type="STRING" id="1448308.A0A2T2NFP1"/>
<feature type="domain" description="Ketosynthase family 3 (KS3)" evidence="7">
    <location>
        <begin position="351"/>
        <end position="777"/>
    </location>
</feature>
<evidence type="ECO:0000313" key="10">
    <source>
        <dbReference type="Proteomes" id="UP000240883"/>
    </source>
</evidence>
<dbReference type="InterPro" id="IPR020806">
    <property type="entry name" value="PKS_PP-bd"/>
</dbReference>
<dbReference type="NCBIfam" id="TIGR04532">
    <property type="entry name" value="PT_fungal_PKS"/>
    <property type="match status" value="1"/>
</dbReference>
<dbReference type="InterPro" id="IPR032088">
    <property type="entry name" value="SAT"/>
</dbReference>
<dbReference type="Gene3D" id="3.40.366.10">
    <property type="entry name" value="Malonyl-Coenzyme A Acyl Carrier Protein, domain 2"/>
    <property type="match status" value="1"/>
</dbReference>
<feature type="region of interest" description="Disordered" evidence="5">
    <location>
        <begin position="1859"/>
        <end position="1879"/>
    </location>
</feature>
<dbReference type="SUPFAM" id="SSF52151">
    <property type="entry name" value="FabD/lysophospholipase-like"/>
    <property type="match status" value="1"/>
</dbReference>
<dbReference type="OrthoDB" id="329835at2759"/>
<dbReference type="InterPro" id="IPR001227">
    <property type="entry name" value="Ac_transferase_dom_sf"/>
</dbReference>
<accession>A0A2T2NFP1</accession>
<dbReference type="PROSITE" id="PS00012">
    <property type="entry name" value="PHOSPHOPANTETHEINE"/>
    <property type="match status" value="2"/>
</dbReference>
<feature type="domain" description="PKS/mFAS DH" evidence="8">
    <location>
        <begin position="1258"/>
        <end position="1573"/>
    </location>
</feature>
<dbReference type="Pfam" id="PF14765">
    <property type="entry name" value="PS-DH"/>
    <property type="match status" value="1"/>
</dbReference>
<dbReference type="Gene3D" id="3.40.47.10">
    <property type="match status" value="1"/>
</dbReference>
<dbReference type="InterPro" id="IPR014030">
    <property type="entry name" value="Ketoacyl_synth_N"/>
</dbReference>
<dbReference type="Pfam" id="PF16073">
    <property type="entry name" value="SAT"/>
    <property type="match status" value="1"/>
</dbReference>
<dbReference type="InterPro" id="IPR049900">
    <property type="entry name" value="PKS_mFAS_DH"/>
</dbReference>
<evidence type="ECO:0000313" key="9">
    <source>
        <dbReference type="EMBL" id="PSN64200.1"/>
    </source>
</evidence>
<evidence type="ECO:0000256" key="4">
    <source>
        <dbReference type="PROSITE-ProRule" id="PRU01363"/>
    </source>
</evidence>
<keyword evidence="10" id="KW-1185">Reference proteome</keyword>
<feature type="region of interest" description="Disordered" evidence="5">
    <location>
        <begin position="1579"/>
        <end position="1601"/>
    </location>
</feature>
<gene>
    <name evidence="9" type="ORF">BS50DRAFT_530424</name>
</gene>
<dbReference type="PROSITE" id="PS52019">
    <property type="entry name" value="PKS_MFAS_DH"/>
    <property type="match status" value="1"/>
</dbReference>
<feature type="region of interest" description="Disordered" evidence="5">
    <location>
        <begin position="1746"/>
        <end position="1768"/>
    </location>
</feature>
<dbReference type="Gene3D" id="1.10.1200.10">
    <property type="entry name" value="ACP-like"/>
    <property type="match status" value="2"/>
</dbReference>
<dbReference type="InterPro" id="IPR018201">
    <property type="entry name" value="Ketoacyl_synth_AS"/>
</dbReference>
<dbReference type="Pfam" id="PF00550">
    <property type="entry name" value="PP-binding"/>
    <property type="match status" value="2"/>
</dbReference>
<dbReference type="GO" id="GO:0044550">
    <property type="term" value="P:secondary metabolite biosynthetic process"/>
    <property type="evidence" value="ECO:0007669"/>
    <property type="project" value="TreeGrafter"/>
</dbReference>
<evidence type="ECO:0000259" key="8">
    <source>
        <dbReference type="PROSITE" id="PS52019"/>
    </source>
</evidence>
<protein>
    <submittedName>
        <fullName evidence="9">Ketoacyl-synt-domain-containing protein</fullName>
    </submittedName>
</protein>